<name>A0A4Q7AWT2_9GAMM</name>
<evidence type="ECO:0000256" key="10">
    <source>
        <dbReference type="ARBA" id="ARBA00042775"/>
    </source>
</evidence>
<evidence type="ECO:0000256" key="5">
    <source>
        <dbReference type="ARBA" id="ARBA00022989"/>
    </source>
</evidence>
<dbReference type="InterPro" id="IPR046357">
    <property type="entry name" value="PPIase_dom_sf"/>
</dbReference>
<evidence type="ECO:0000313" key="13">
    <source>
        <dbReference type="EMBL" id="RZG68053.1"/>
    </source>
</evidence>
<dbReference type="SUPFAM" id="SSF54534">
    <property type="entry name" value="FKBP-like"/>
    <property type="match status" value="1"/>
</dbReference>
<dbReference type="PROSITE" id="PS50198">
    <property type="entry name" value="PPIC_PPIASE_2"/>
    <property type="match status" value="1"/>
</dbReference>
<evidence type="ECO:0000256" key="2">
    <source>
        <dbReference type="ARBA" id="ARBA00022475"/>
    </source>
</evidence>
<dbReference type="Pfam" id="PF13624">
    <property type="entry name" value="SurA_N_3"/>
    <property type="match status" value="1"/>
</dbReference>
<dbReference type="Gene3D" id="1.10.4030.10">
    <property type="entry name" value="Porin chaperone SurA, peptide-binding domain"/>
    <property type="match status" value="1"/>
</dbReference>
<keyword evidence="6" id="KW-0472">Membrane</keyword>
<comment type="similarity">
    <text evidence="8">Belongs to the PpiD chaperone family.</text>
</comment>
<keyword evidence="7" id="KW-0143">Chaperone</keyword>
<evidence type="ECO:0000256" key="8">
    <source>
        <dbReference type="ARBA" id="ARBA00038408"/>
    </source>
</evidence>
<gene>
    <name evidence="13" type="ORF">EXE25_06310</name>
</gene>
<keyword evidence="3" id="KW-0997">Cell inner membrane</keyword>
<evidence type="ECO:0000256" key="7">
    <source>
        <dbReference type="ARBA" id="ARBA00023186"/>
    </source>
</evidence>
<feature type="domain" description="PpiC" evidence="12">
    <location>
        <begin position="263"/>
        <end position="361"/>
    </location>
</feature>
<evidence type="ECO:0000259" key="12">
    <source>
        <dbReference type="PROSITE" id="PS50198"/>
    </source>
</evidence>
<proteinExistence type="inferred from homology"/>
<dbReference type="PANTHER" id="PTHR47529:SF1">
    <property type="entry name" value="PERIPLASMIC CHAPERONE PPID"/>
    <property type="match status" value="1"/>
</dbReference>
<sequence>MESFRKVIKGWLGKALLILFLTPLALVGIEGYFSSGSKDTVKSVNGTEISKKDLEQLTNSLKEQYLTYAKGDETLLNQNFISNKALETLIARQLLLQQADKLGISLSDSQLVHMIQQQPSFQKDGQFSEELFANYLKSIGMTNVAFIQSLRKDHALKMLTSTFMDYALVSKLDIMQIANLQTEQRTLELASVKLDDYKKAVKVTDAELNAYFKKHESSFKQPTSVDVDYVVISPSNVKGASTEVTDAELLQAYNAFAEKQKQSAEPSVKHILITADGRTDAEAKKLADEVAAKIKAGTAFAAAAAQYSEDPSSKANGGTIAVYQKGIFGDAFDQTVASLKAGQVSAPVKTDYGYHLIETAAPAVQVPSFEAEKERLRAEVLKTKNANVFSDTVNSLNDAVVSNDALDVVTQEIKGTQVQSVKGFMLSSSHPILSDANVKVKLFNDDVKNGDRNVSSSIQLANGDAVWVKVRNYRAAGVQTFAEAKEQVKAKLIEQKAYEAAKAKIQAALTEFKTKPAAEVNKADINFVSAGTFTRADGMLKRDIQRAAFSLPAPKAGFWSVSTAKLPNELVVVAVTNVNKTSSNALTDEQLGELTQLYQQLRGQQELDDYTRYLKEHAKIK</sequence>
<keyword evidence="2" id="KW-1003">Cell membrane</keyword>
<dbReference type="RefSeq" id="WP_130144799.1">
    <property type="nucleotide sequence ID" value="NZ_SGSU01000005.1"/>
</dbReference>
<dbReference type="Gene3D" id="3.10.50.40">
    <property type="match status" value="1"/>
</dbReference>
<evidence type="ECO:0000256" key="11">
    <source>
        <dbReference type="PROSITE-ProRule" id="PRU00278"/>
    </source>
</evidence>
<comment type="caution">
    <text evidence="13">The sequence shown here is derived from an EMBL/GenBank/DDBJ whole genome shotgun (WGS) entry which is preliminary data.</text>
</comment>
<organism evidence="13 14">
    <name type="scientific">Acinetobacter bouvetii</name>
    <dbReference type="NCBI Taxonomy" id="202951"/>
    <lineage>
        <taxon>Bacteria</taxon>
        <taxon>Pseudomonadati</taxon>
        <taxon>Pseudomonadota</taxon>
        <taxon>Gammaproteobacteria</taxon>
        <taxon>Moraxellales</taxon>
        <taxon>Moraxellaceae</taxon>
        <taxon>Acinetobacter</taxon>
    </lineage>
</organism>
<evidence type="ECO:0000313" key="14">
    <source>
        <dbReference type="Proteomes" id="UP000293483"/>
    </source>
</evidence>
<dbReference type="InterPro" id="IPR052029">
    <property type="entry name" value="PpiD_chaperone"/>
</dbReference>
<evidence type="ECO:0000256" key="6">
    <source>
        <dbReference type="ARBA" id="ARBA00023136"/>
    </source>
</evidence>
<reference evidence="13 14" key="1">
    <citation type="submission" date="2019-02" db="EMBL/GenBank/DDBJ databases">
        <title>The Batch Genome Submission of Acinetobacter spp. strains.</title>
        <authorList>
            <person name="Qin J."/>
            <person name="Hu Y."/>
            <person name="Ye H."/>
            <person name="Wei L."/>
            <person name="Feng Y."/>
            <person name="Zong Z."/>
        </authorList>
    </citation>
    <scope>NUCLEOTIDE SEQUENCE [LARGE SCALE GENOMIC DNA]</scope>
    <source>
        <strain evidence="13 14">WCHABo060081</strain>
    </source>
</reference>
<evidence type="ECO:0000256" key="4">
    <source>
        <dbReference type="ARBA" id="ARBA00022692"/>
    </source>
</evidence>
<dbReference type="InterPro" id="IPR000297">
    <property type="entry name" value="PPIase_PpiC"/>
</dbReference>
<dbReference type="InterPro" id="IPR027304">
    <property type="entry name" value="Trigger_fact/SurA_dom_sf"/>
</dbReference>
<dbReference type="AlphaFoldDB" id="A0A4Q7AWT2"/>
<dbReference type="PANTHER" id="PTHR47529">
    <property type="entry name" value="PEPTIDYL-PROLYL CIS-TRANS ISOMERASE D"/>
    <property type="match status" value="1"/>
</dbReference>
<keyword evidence="4" id="KW-0812">Transmembrane</keyword>
<dbReference type="GO" id="GO:0003755">
    <property type="term" value="F:peptidyl-prolyl cis-trans isomerase activity"/>
    <property type="evidence" value="ECO:0007669"/>
    <property type="project" value="UniProtKB-KW"/>
</dbReference>
<protein>
    <recommendedName>
        <fullName evidence="9">Periplasmic chaperone PpiD</fullName>
    </recommendedName>
    <alternativeName>
        <fullName evidence="10">Periplasmic folding chaperone</fullName>
    </alternativeName>
</protein>
<dbReference type="GO" id="GO:0005886">
    <property type="term" value="C:plasma membrane"/>
    <property type="evidence" value="ECO:0007669"/>
    <property type="project" value="UniProtKB-SubCell"/>
</dbReference>
<keyword evidence="5" id="KW-1133">Transmembrane helix</keyword>
<comment type="subcellular location">
    <subcellularLocation>
        <location evidence="1">Cell inner membrane</location>
        <topology evidence="1">Single-pass type II membrane protein</topology>
        <orientation evidence="1">Periplasmic side</orientation>
    </subcellularLocation>
</comment>
<evidence type="ECO:0000256" key="1">
    <source>
        <dbReference type="ARBA" id="ARBA00004382"/>
    </source>
</evidence>
<keyword evidence="11 13" id="KW-0413">Isomerase</keyword>
<evidence type="ECO:0000256" key="3">
    <source>
        <dbReference type="ARBA" id="ARBA00022519"/>
    </source>
</evidence>
<dbReference type="STRING" id="202951.GCA_001485025_02970"/>
<accession>A0A4Q7AWT2</accession>
<keyword evidence="11" id="KW-0697">Rotamase</keyword>
<dbReference type="EMBL" id="SGSU01000005">
    <property type="protein sequence ID" value="RZG68053.1"/>
    <property type="molecule type" value="Genomic_DNA"/>
</dbReference>
<dbReference type="Proteomes" id="UP000293483">
    <property type="component" value="Unassembled WGS sequence"/>
</dbReference>
<dbReference type="Pfam" id="PF13616">
    <property type="entry name" value="Rotamase_3"/>
    <property type="match status" value="1"/>
</dbReference>
<evidence type="ECO:0000256" key="9">
    <source>
        <dbReference type="ARBA" id="ARBA00040743"/>
    </source>
</evidence>
<dbReference type="SUPFAM" id="SSF109998">
    <property type="entry name" value="Triger factor/SurA peptide-binding domain-like"/>
    <property type="match status" value="1"/>
</dbReference>